<dbReference type="EMBL" id="JBBYAK010000001">
    <property type="protein sequence ID" value="MEL3955684.1"/>
    <property type="molecule type" value="Genomic_DNA"/>
</dbReference>
<dbReference type="PANTHER" id="PTHR39160">
    <property type="entry name" value="CELL WALL-BINDING PROTEIN YOCH"/>
    <property type="match status" value="1"/>
</dbReference>
<dbReference type="CDD" id="cd22786">
    <property type="entry name" value="DPBB_YuiC-like"/>
    <property type="match status" value="1"/>
</dbReference>
<evidence type="ECO:0000256" key="2">
    <source>
        <dbReference type="SAM" id="Phobius"/>
    </source>
</evidence>
<gene>
    <name evidence="4" type="ORF">NST17_00240</name>
</gene>
<feature type="transmembrane region" description="Helical" evidence="2">
    <location>
        <begin position="20"/>
        <end position="38"/>
    </location>
</feature>
<evidence type="ECO:0000259" key="3">
    <source>
        <dbReference type="PROSITE" id="PS51109"/>
    </source>
</evidence>
<sequence length="397" mass="44032">MKFTKMKDLYTNIFRRNKALILIASFLVIASLTGLFIYQGTKKNVSLTLNGNKKEIKTHAETVHELLGELKINYKKQDYLSPSVNAKVKDNMQIVWKPAYMVILKLNGEEKKVWTTTKTVKEFFAESEIAIKEQDQLSVPLETKIKQGLIINLDTAFQVVVNDGGEERTVWSTSTTVADFLEQQGIKLNELDRVEPGLDQMIGENVPINIVRVEKVTDVVEEPLEFATVTQKDSNLESGKQQVVQEGKTGKVQKTYEVILENGQEVSKTLISENVMENATDKIVAVGTKEMTQLVSRGTKTGKEFYVSSTAYTASCNGCSGKTATGIDLHANPGAKIIAVDPSVIPLGTKVYVEGYGYAIAADTGTRIKGNKIDVFFASQSDAYRWGQRTVKIKILQ</sequence>
<accession>A0ABU9JT97</accession>
<feature type="domain" description="G5" evidence="3">
    <location>
        <begin position="210"/>
        <end position="290"/>
    </location>
</feature>
<evidence type="ECO:0000313" key="4">
    <source>
        <dbReference type="EMBL" id="MEL3955684.1"/>
    </source>
</evidence>
<dbReference type="Gene3D" id="2.40.40.10">
    <property type="entry name" value="RlpA-like domain"/>
    <property type="match status" value="1"/>
</dbReference>
<dbReference type="Proteomes" id="UP001459714">
    <property type="component" value="Unassembled WGS sequence"/>
</dbReference>
<name>A0ABU9JT97_9BACI</name>
<dbReference type="Pfam" id="PF03990">
    <property type="entry name" value="DUF348"/>
    <property type="match status" value="3"/>
</dbReference>
<reference evidence="4 5" key="1">
    <citation type="submission" date="2024-03" db="EMBL/GenBank/DDBJ databases">
        <title>Bacilli Hybrid Assemblies.</title>
        <authorList>
            <person name="Kovac J."/>
        </authorList>
    </citation>
    <scope>NUCLEOTIDE SEQUENCE [LARGE SCALE GENOMIC DNA]</scope>
    <source>
        <strain evidence="4 5">FSL M8-0022</strain>
    </source>
</reference>
<evidence type="ECO:0000313" key="5">
    <source>
        <dbReference type="Proteomes" id="UP001459714"/>
    </source>
</evidence>
<dbReference type="InterPro" id="IPR011098">
    <property type="entry name" value="G5_dom"/>
</dbReference>
<dbReference type="InterPro" id="IPR051933">
    <property type="entry name" value="Resuscitation_pf_RpfB"/>
</dbReference>
<proteinExistence type="predicted"/>
<keyword evidence="2" id="KW-0812">Transmembrane</keyword>
<protein>
    <submittedName>
        <fullName evidence="4">Ubiquitin-like domain-containing protein</fullName>
    </submittedName>
</protein>
<organism evidence="4 5">
    <name type="scientific">Caldifermentibacillus hisashii</name>
    <dbReference type="NCBI Taxonomy" id="996558"/>
    <lineage>
        <taxon>Bacteria</taxon>
        <taxon>Bacillati</taxon>
        <taxon>Bacillota</taxon>
        <taxon>Bacilli</taxon>
        <taxon>Bacillales</taxon>
        <taxon>Bacillaceae</taxon>
        <taxon>Caldifermentibacillus</taxon>
    </lineage>
</organism>
<dbReference type="PANTHER" id="PTHR39160:SF4">
    <property type="entry name" value="RESUSCITATION-PROMOTING FACTOR RPFB"/>
    <property type="match status" value="1"/>
</dbReference>
<dbReference type="SMART" id="SM01208">
    <property type="entry name" value="G5"/>
    <property type="match status" value="1"/>
</dbReference>
<dbReference type="InterPro" id="IPR010611">
    <property type="entry name" value="3D_dom"/>
</dbReference>
<dbReference type="InterPro" id="IPR007137">
    <property type="entry name" value="DUF348"/>
</dbReference>
<dbReference type="InterPro" id="IPR036908">
    <property type="entry name" value="RlpA-like_sf"/>
</dbReference>
<keyword evidence="5" id="KW-1185">Reference proteome</keyword>
<dbReference type="SUPFAM" id="SSF50685">
    <property type="entry name" value="Barwin-like endoglucanases"/>
    <property type="match status" value="1"/>
</dbReference>
<keyword evidence="2" id="KW-0472">Membrane</keyword>
<dbReference type="PROSITE" id="PS51109">
    <property type="entry name" value="G5"/>
    <property type="match status" value="1"/>
</dbReference>
<keyword evidence="2" id="KW-1133">Transmembrane helix</keyword>
<evidence type="ECO:0000256" key="1">
    <source>
        <dbReference type="ARBA" id="ARBA00022729"/>
    </source>
</evidence>
<dbReference type="RefSeq" id="WP_342019469.1">
    <property type="nucleotide sequence ID" value="NZ_JBBYAK010000001.1"/>
</dbReference>
<dbReference type="Pfam" id="PF06725">
    <property type="entry name" value="3D"/>
    <property type="match status" value="1"/>
</dbReference>
<comment type="caution">
    <text evidence="4">The sequence shown here is derived from an EMBL/GenBank/DDBJ whole genome shotgun (WGS) entry which is preliminary data.</text>
</comment>
<keyword evidence="1" id="KW-0732">Signal</keyword>
<dbReference type="Gene3D" id="2.20.230.10">
    <property type="entry name" value="Resuscitation-promoting factor rpfb"/>
    <property type="match status" value="1"/>
</dbReference>
<dbReference type="Pfam" id="PF07501">
    <property type="entry name" value="G5"/>
    <property type="match status" value="1"/>
</dbReference>